<dbReference type="PROSITE" id="PS51186">
    <property type="entry name" value="GNAT"/>
    <property type="match status" value="1"/>
</dbReference>
<evidence type="ECO:0000256" key="2">
    <source>
        <dbReference type="ARBA" id="ARBA00023315"/>
    </source>
</evidence>
<dbReference type="CDD" id="cd04301">
    <property type="entry name" value="NAT_SF"/>
    <property type="match status" value="1"/>
</dbReference>
<dbReference type="InterPro" id="IPR050832">
    <property type="entry name" value="Bact_Acetyltransf"/>
</dbReference>
<sequence length="319" mass="35163">MAVRLNPVAAGDYEAWFVREVERLGAVHFVLETEAMDRAQERAAEELRKMLPDGVDTPRAHVQWVDAETTDPDSTITVVGHEHAGWVFWRRTPDGSQAQLVDVLLADPGHGAQVRELIADAARAEGAAQLWMTVRPGDASSEALADRPGLTVRATNMTLLLDGPPVEDDGSVELRPMTPEQHEAFMSDEEASYAESRQTAGETPERAREVARTQIAQLVPDGLDSPGQRFWTAYAEGTPIGSLWIDDSQPRAFVYNVVVDPLQRRRGYGRSIMTAGARWCQEHGSVALGLNVFGYNEGARALYDQLGYTVDHETRSLDL</sequence>
<comment type="caution">
    <text evidence="4">The sequence shown here is derived from an EMBL/GenBank/DDBJ whole genome shotgun (WGS) entry which is preliminary data.</text>
</comment>
<evidence type="ECO:0000313" key="4">
    <source>
        <dbReference type="EMBL" id="MDF8266385.1"/>
    </source>
</evidence>
<organism evidence="4 5">
    <name type="scientific">Luteipulveratus flavus</name>
    <dbReference type="NCBI Taxonomy" id="3031728"/>
    <lineage>
        <taxon>Bacteria</taxon>
        <taxon>Bacillati</taxon>
        <taxon>Actinomycetota</taxon>
        <taxon>Actinomycetes</taxon>
        <taxon>Micrococcales</taxon>
        <taxon>Dermacoccaceae</taxon>
        <taxon>Luteipulveratus</taxon>
    </lineage>
</organism>
<dbReference type="SUPFAM" id="SSF55729">
    <property type="entry name" value="Acyl-CoA N-acyltransferases (Nat)"/>
    <property type="match status" value="1"/>
</dbReference>
<dbReference type="InterPro" id="IPR016181">
    <property type="entry name" value="Acyl_CoA_acyltransferase"/>
</dbReference>
<dbReference type="RefSeq" id="WP_277193580.1">
    <property type="nucleotide sequence ID" value="NZ_JAROAV010000055.1"/>
</dbReference>
<dbReference type="Gene3D" id="3.40.630.30">
    <property type="match status" value="1"/>
</dbReference>
<evidence type="ECO:0000313" key="5">
    <source>
        <dbReference type="Proteomes" id="UP001528912"/>
    </source>
</evidence>
<accession>A0ABT6CBV0</accession>
<keyword evidence="2" id="KW-0012">Acyltransferase</keyword>
<keyword evidence="5" id="KW-1185">Reference proteome</keyword>
<dbReference type="Proteomes" id="UP001528912">
    <property type="component" value="Unassembled WGS sequence"/>
</dbReference>
<dbReference type="Pfam" id="PF00583">
    <property type="entry name" value="Acetyltransf_1"/>
    <property type="match status" value="1"/>
</dbReference>
<evidence type="ECO:0000256" key="1">
    <source>
        <dbReference type="ARBA" id="ARBA00022679"/>
    </source>
</evidence>
<reference evidence="4 5" key="1">
    <citation type="submission" date="2023-03" db="EMBL/GenBank/DDBJ databases">
        <title>YIM 133296 draft genome.</title>
        <authorList>
            <person name="Xiong L."/>
        </authorList>
    </citation>
    <scope>NUCLEOTIDE SEQUENCE [LARGE SCALE GENOMIC DNA]</scope>
    <source>
        <strain evidence="4 5">YIM 133296</strain>
    </source>
</reference>
<dbReference type="InterPro" id="IPR000182">
    <property type="entry name" value="GNAT_dom"/>
</dbReference>
<gene>
    <name evidence="4" type="ORF">P4R38_19215</name>
</gene>
<feature type="domain" description="N-acetyltransferase" evidence="3">
    <location>
        <begin position="172"/>
        <end position="319"/>
    </location>
</feature>
<keyword evidence="1" id="KW-0808">Transferase</keyword>
<protein>
    <submittedName>
        <fullName evidence="4">GNAT family N-acetyltransferase</fullName>
    </submittedName>
</protein>
<proteinExistence type="predicted"/>
<evidence type="ECO:0000259" key="3">
    <source>
        <dbReference type="PROSITE" id="PS51186"/>
    </source>
</evidence>
<name>A0ABT6CBV0_9MICO</name>
<dbReference type="PANTHER" id="PTHR43877">
    <property type="entry name" value="AMINOALKYLPHOSPHONATE N-ACETYLTRANSFERASE-RELATED-RELATED"/>
    <property type="match status" value="1"/>
</dbReference>
<dbReference type="EMBL" id="JAROAV010000055">
    <property type="protein sequence ID" value="MDF8266385.1"/>
    <property type="molecule type" value="Genomic_DNA"/>
</dbReference>